<sequence>MAGYRKHNPYKLGDGSLQNTQPIQTRRWLATEYTTDTNYAMARYRIHNRYKLRDGWLQNTQPIQTRGWLTTEYITDTNYAMADYRIQQIQTRRWLVTEYITDTNYIVWLACYLGFTLYMYLLHCTYNPIVIFEVT</sequence>
<feature type="transmembrane region" description="Helical" evidence="1">
    <location>
        <begin position="105"/>
        <end position="122"/>
    </location>
</feature>
<accession>A0AAE1ANH7</accession>
<protein>
    <submittedName>
        <fullName evidence="2">Uncharacterized protein</fullName>
    </submittedName>
</protein>
<keyword evidence="1" id="KW-0472">Membrane</keyword>
<keyword evidence="1" id="KW-1133">Transmembrane helix</keyword>
<organism evidence="2 3">
    <name type="scientific">Elysia crispata</name>
    <name type="common">lettuce slug</name>
    <dbReference type="NCBI Taxonomy" id="231223"/>
    <lineage>
        <taxon>Eukaryota</taxon>
        <taxon>Metazoa</taxon>
        <taxon>Spiralia</taxon>
        <taxon>Lophotrochozoa</taxon>
        <taxon>Mollusca</taxon>
        <taxon>Gastropoda</taxon>
        <taxon>Heterobranchia</taxon>
        <taxon>Euthyneura</taxon>
        <taxon>Panpulmonata</taxon>
        <taxon>Sacoglossa</taxon>
        <taxon>Placobranchoidea</taxon>
        <taxon>Plakobranchidae</taxon>
        <taxon>Elysia</taxon>
    </lineage>
</organism>
<reference evidence="2" key="1">
    <citation type="journal article" date="2023" name="G3 (Bethesda)">
        <title>A reference genome for the long-term kleptoplast-retaining sea slug Elysia crispata morphotype clarki.</title>
        <authorList>
            <person name="Eastman K.E."/>
            <person name="Pendleton A.L."/>
            <person name="Shaikh M.A."/>
            <person name="Suttiyut T."/>
            <person name="Ogas R."/>
            <person name="Tomko P."/>
            <person name="Gavelis G."/>
            <person name="Widhalm J.R."/>
            <person name="Wisecaver J.H."/>
        </authorList>
    </citation>
    <scope>NUCLEOTIDE SEQUENCE</scope>
    <source>
        <strain evidence="2">ECLA1</strain>
    </source>
</reference>
<keyword evidence="1" id="KW-0812">Transmembrane</keyword>
<comment type="caution">
    <text evidence="2">The sequence shown here is derived from an EMBL/GenBank/DDBJ whole genome shotgun (WGS) entry which is preliminary data.</text>
</comment>
<evidence type="ECO:0000256" key="1">
    <source>
        <dbReference type="SAM" id="Phobius"/>
    </source>
</evidence>
<dbReference type="AlphaFoldDB" id="A0AAE1ANH7"/>
<dbReference type="Proteomes" id="UP001283361">
    <property type="component" value="Unassembled WGS sequence"/>
</dbReference>
<gene>
    <name evidence="2" type="ORF">RRG08_019323</name>
</gene>
<evidence type="ECO:0000313" key="2">
    <source>
        <dbReference type="EMBL" id="KAK3789942.1"/>
    </source>
</evidence>
<evidence type="ECO:0000313" key="3">
    <source>
        <dbReference type="Proteomes" id="UP001283361"/>
    </source>
</evidence>
<keyword evidence="3" id="KW-1185">Reference proteome</keyword>
<dbReference type="EMBL" id="JAWDGP010001610">
    <property type="protein sequence ID" value="KAK3789942.1"/>
    <property type="molecule type" value="Genomic_DNA"/>
</dbReference>
<name>A0AAE1ANH7_9GAST</name>
<proteinExistence type="predicted"/>